<name>A0A4Y9ZL63_9AGAM</name>
<accession>A0A4Y9ZL63</accession>
<evidence type="ECO:0000313" key="2">
    <source>
        <dbReference type="EMBL" id="TFY74268.1"/>
    </source>
</evidence>
<sequence length="456" mass="49457">MPADRLSLPPIASLSDNDLPPSLFSSIPCPPVPPPSLLPDARARHHTALPAPPSGAGPTLPVTDTPSKATQARRGFSSSDLIDLARMALDLDVFSAKHGEKRKKWNELGAKLRLRGMNHSDASFQKKLEDLILWQDDPTRATQSTRTLLKGSAEITIAALLDRLSEAKIEAAARTDEEHDRAVKKQREDQAGGEVIRLAAMQASRSRIDTAQETARASPSFPAHAGSAAAVKCEAGPVMLATPMPRVKLEPVELSSGVKAVKREPLEGNIGGKAIKREPLELGQSRLNNVKTEALDSDIEFIGAAHGAGDVIELDSDGEVMNPAALDSVFLTPRTAGSRVLPALDSLAKENIPASASSSRVRPHAESDAEDDAKPGPSRRTKRQRRSEPSFSSASDMRAFLEREAKERREHEARILEMSRAALMRAEDEERNHADFRDQFLDMLRGHLAAKRSADE</sequence>
<reference evidence="2 3" key="1">
    <citation type="submission" date="2019-02" db="EMBL/GenBank/DDBJ databases">
        <title>Genome sequencing of the rare red list fungi Hericium alpestre (H. flagellum).</title>
        <authorList>
            <person name="Buettner E."/>
            <person name="Kellner H."/>
        </authorList>
    </citation>
    <scope>NUCLEOTIDE SEQUENCE [LARGE SCALE GENOMIC DNA]</scope>
    <source>
        <strain evidence="2 3">DSM 108284</strain>
    </source>
</reference>
<dbReference type="Proteomes" id="UP000298061">
    <property type="component" value="Unassembled WGS sequence"/>
</dbReference>
<comment type="caution">
    <text evidence="2">The sequence shown here is derived from an EMBL/GenBank/DDBJ whole genome shotgun (WGS) entry which is preliminary data.</text>
</comment>
<evidence type="ECO:0000313" key="3">
    <source>
        <dbReference type="Proteomes" id="UP000298061"/>
    </source>
</evidence>
<gene>
    <name evidence="2" type="ORF">EWM64_g9744</name>
</gene>
<feature type="compositionally biased region" description="Pro residues" evidence="1">
    <location>
        <begin position="28"/>
        <end position="37"/>
    </location>
</feature>
<dbReference type="OrthoDB" id="3065063at2759"/>
<feature type="region of interest" description="Disordered" evidence="1">
    <location>
        <begin position="1"/>
        <end position="75"/>
    </location>
</feature>
<proteinExistence type="predicted"/>
<keyword evidence="3" id="KW-1185">Reference proteome</keyword>
<feature type="compositionally biased region" description="Polar residues" evidence="1">
    <location>
        <begin position="62"/>
        <end position="75"/>
    </location>
</feature>
<protein>
    <submittedName>
        <fullName evidence="2">Uncharacterized protein</fullName>
    </submittedName>
</protein>
<feature type="region of interest" description="Disordered" evidence="1">
    <location>
        <begin position="352"/>
        <end position="400"/>
    </location>
</feature>
<dbReference type="EMBL" id="SFCI01002190">
    <property type="protein sequence ID" value="TFY74268.1"/>
    <property type="molecule type" value="Genomic_DNA"/>
</dbReference>
<organism evidence="2 3">
    <name type="scientific">Hericium alpestre</name>
    <dbReference type="NCBI Taxonomy" id="135208"/>
    <lineage>
        <taxon>Eukaryota</taxon>
        <taxon>Fungi</taxon>
        <taxon>Dikarya</taxon>
        <taxon>Basidiomycota</taxon>
        <taxon>Agaricomycotina</taxon>
        <taxon>Agaricomycetes</taxon>
        <taxon>Russulales</taxon>
        <taxon>Hericiaceae</taxon>
        <taxon>Hericium</taxon>
    </lineage>
</organism>
<evidence type="ECO:0000256" key="1">
    <source>
        <dbReference type="SAM" id="MobiDB-lite"/>
    </source>
</evidence>
<dbReference type="AlphaFoldDB" id="A0A4Y9ZL63"/>